<keyword evidence="6" id="KW-0067">ATP-binding</keyword>
<evidence type="ECO:0000256" key="5">
    <source>
        <dbReference type="ARBA" id="ARBA00022777"/>
    </source>
</evidence>
<dbReference type="GO" id="GO:0007165">
    <property type="term" value="P:signal transduction"/>
    <property type="evidence" value="ECO:0007669"/>
    <property type="project" value="TreeGrafter"/>
</dbReference>
<dbReference type="InterPro" id="IPR000719">
    <property type="entry name" value="Prot_kinase_dom"/>
</dbReference>
<keyword evidence="12" id="KW-1185">Reference proteome</keyword>
<feature type="domain" description="Protein kinase" evidence="10">
    <location>
        <begin position="222"/>
        <end position="638"/>
    </location>
</feature>
<feature type="region of interest" description="Disordered" evidence="9">
    <location>
        <begin position="661"/>
        <end position="716"/>
    </location>
</feature>
<evidence type="ECO:0000256" key="7">
    <source>
        <dbReference type="ARBA" id="ARBA00047899"/>
    </source>
</evidence>
<dbReference type="Proteomes" id="UP000002630">
    <property type="component" value="Linkage Group LG13"/>
</dbReference>
<dbReference type="Pfam" id="PF00069">
    <property type="entry name" value="Pkinase"/>
    <property type="match status" value="1"/>
</dbReference>
<dbReference type="InParanoid" id="D8LHX7"/>
<keyword evidence="3" id="KW-0808">Transferase</keyword>
<dbReference type="EC" id="2.7.11.1" evidence="1"/>
<evidence type="ECO:0000256" key="8">
    <source>
        <dbReference type="ARBA" id="ARBA00048679"/>
    </source>
</evidence>
<dbReference type="GO" id="GO:0004674">
    <property type="term" value="F:protein serine/threonine kinase activity"/>
    <property type="evidence" value="ECO:0007669"/>
    <property type="project" value="UniProtKB-KW"/>
</dbReference>
<evidence type="ECO:0000256" key="2">
    <source>
        <dbReference type="ARBA" id="ARBA00022527"/>
    </source>
</evidence>
<dbReference type="InterPro" id="IPR008266">
    <property type="entry name" value="Tyr_kinase_AS"/>
</dbReference>
<accession>D8LHX7</accession>
<reference evidence="11 12" key="1">
    <citation type="journal article" date="2010" name="Nature">
        <title>The Ectocarpus genome and the independent evolution of multicellularity in brown algae.</title>
        <authorList>
            <person name="Cock J.M."/>
            <person name="Sterck L."/>
            <person name="Rouze P."/>
            <person name="Scornet D."/>
            <person name="Allen A.E."/>
            <person name="Amoutzias G."/>
            <person name="Anthouard V."/>
            <person name="Artiguenave F."/>
            <person name="Aury J.M."/>
            <person name="Badger J.H."/>
            <person name="Beszteri B."/>
            <person name="Billiau K."/>
            <person name="Bonnet E."/>
            <person name="Bothwell J.H."/>
            <person name="Bowler C."/>
            <person name="Boyen C."/>
            <person name="Brownlee C."/>
            <person name="Carrano C.J."/>
            <person name="Charrier B."/>
            <person name="Cho G.Y."/>
            <person name="Coelho S.M."/>
            <person name="Collen J."/>
            <person name="Corre E."/>
            <person name="Da Silva C."/>
            <person name="Delage L."/>
            <person name="Delaroque N."/>
            <person name="Dittami S.M."/>
            <person name="Doulbeau S."/>
            <person name="Elias M."/>
            <person name="Farnham G."/>
            <person name="Gachon C.M."/>
            <person name="Gschloessl B."/>
            <person name="Heesch S."/>
            <person name="Jabbari K."/>
            <person name="Jubin C."/>
            <person name="Kawai H."/>
            <person name="Kimura K."/>
            <person name="Kloareg B."/>
            <person name="Kupper F.C."/>
            <person name="Lang D."/>
            <person name="Le Bail A."/>
            <person name="Leblanc C."/>
            <person name="Lerouge P."/>
            <person name="Lohr M."/>
            <person name="Lopez P.J."/>
            <person name="Martens C."/>
            <person name="Maumus F."/>
            <person name="Michel G."/>
            <person name="Miranda-Saavedra D."/>
            <person name="Morales J."/>
            <person name="Moreau H."/>
            <person name="Motomura T."/>
            <person name="Nagasato C."/>
            <person name="Napoli C.A."/>
            <person name="Nelson D.R."/>
            <person name="Nyvall-Collen P."/>
            <person name="Peters A.F."/>
            <person name="Pommier C."/>
            <person name="Potin P."/>
            <person name="Poulain J."/>
            <person name="Quesneville H."/>
            <person name="Read B."/>
            <person name="Rensing S.A."/>
            <person name="Ritter A."/>
            <person name="Rousvoal S."/>
            <person name="Samanta M."/>
            <person name="Samson G."/>
            <person name="Schroeder D.C."/>
            <person name="Segurens B."/>
            <person name="Strittmatter M."/>
            <person name="Tonon T."/>
            <person name="Tregear J.W."/>
            <person name="Valentin K."/>
            <person name="von Dassow P."/>
            <person name="Yamagishi T."/>
            <person name="Van de Peer Y."/>
            <person name="Wincker P."/>
        </authorList>
    </citation>
    <scope>NUCLEOTIDE SEQUENCE [LARGE SCALE GENOMIC DNA]</scope>
    <source>
        <strain evidence="12">Ec32 / CCAP1310/4</strain>
    </source>
</reference>
<proteinExistence type="predicted"/>
<evidence type="ECO:0000256" key="1">
    <source>
        <dbReference type="ARBA" id="ARBA00012513"/>
    </source>
</evidence>
<dbReference type="PROSITE" id="PS50011">
    <property type="entry name" value="PROTEIN_KINASE_DOM"/>
    <property type="match status" value="1"/>
</dbReference>
<feature type="compositionally biased region" description="Low complexity" evidence="9">
    <location>
        <begin position="514"/>
        <end position="561"/>
    </location>
</feature>
<dbReference type="EMBL" id="FN649738">
    <property type="protein sequence ID" value="CBN74408.1"/>
    <property type="molecule type" value="Genomic_DNA"/>
</dbReference>
<dbReference type="OMA" id="NENQGAR"/>
<evidence type="ECO:0000313" key="12">
    <source>
        <dbReference type="Proteomes" id="UP000002630"/>
    </source>
</evidence>
<sequence length="716" mass="74455">MKSLYRKVESFDGQTITINGKPSYELGSFLGGGAAGVVYEGTDLSDKSQIRPVAIKILNPVGFRLAPAVTLRRCIVARRGQQVGGSSSSSGAGAAAAAASEGSSSGHSCGGAGGAAAVVSAGPGSPGSGGGGAGASRQPSKLGPEHVWWLVSPNTKQVLAAYMDPRYGSLVELPLPKCIEIWGLNPRTDAPPSSPPAAAAAATASSSACRSPNAEFSHHDCWNENGMMGGGGFDMDGGGDSPGGGLSGGSGGRGAFEVQVDGMGVSIPWLPPKYVQWLAQRRKVKREINNMGRVGGHSNVLQLLSVLELLQDSKSTLFLILELVTGGELLDHIRLAGEEGSRVAGSRAKAASALRAAGAAQRYFSQLLSGLAYCHRRGVCHRDLSPSNLLLAESPQGDAPPELKVADFGLSACCGGAFSSTGNENQGARSKERRGLPQRVRSVVGSPYYMAPEVTTGNSKGYDGFKADAWSCGVVLYTMLTQSLPFDRDLSRCPRYKRFKIWVEKHRIGSSQHTAAATTTTTALPRGSSSSSSSSSSSATPPSSSGVASEAALPQQASASPIPSPVPPSPCPTNPAQKHKPPHGSSVLRTSATPPPVPPAWLFPPMIPPAARDLLVSLLVPNPSRRMSVEQALSHPWLEGGWGSEAAGGGTPAAAAAATAARELRQPTLRRRCWRGREGAARQRTLMRKRRTPSPSANGPRRSLPRPPSRDLDGKK</sequence>
<evidence type="ECO:0000256" key="6">
    <source>
        <dbReference type="ARBA" id="ARBA00022840"/>
    </source>
</evidence>
<dbReference type="AlphaFoldDB" id="D8LHX7"/>
<evidence type="ECO:0000256" key="9">
    <source>
        <dbReference type="SAM" id="MobiDB-lite"/>
    </source>
</evidence>
<dbReference type="Gene3D" id="1.10.510.10">
    <property type="entry name" value="Transferase(Phosphotransferase) domain 1"/>
    <property type="match status" value="2"/>
</dbReference>
<organism evidence="11 12">
    <name type="scientific">Ectocarpus siliculosus</name>
    <name type="common">Brown alga</name>
    <name type="synonym">Conferva siliculosa</name>
    <dbReference type="NCBI Taxonomy" id="2880"/>
    <lineage>
        <taxon>Eukaryota</taxon>
        <taxon>Sar</taxon>
        <taxon>Stramenopiles</taxon>
        <taxon>Ochrophyta</taxon>
        <taxon>PX clade</taxon>
        <taxon>Phaeophyceae</taxon>
        <taxon>Ectocarpales</taxon>
        <taxon>Ectocarpaceae</taxon>
        <taxon>Ectocarpus</taxon>
    </lineage>
</organism>
<protein>
    <recommendedName>
        <fullName evidence="1">non-specific serine/threonine protein kinase</fullName>
        <ecNumber evidence="1">2.7.11.1</ecNumber>
    </recommendedName>
</protein>
<dbReference type="SUPFAM" id="SSF56112">
    <property type="entry name" value="Protein kinase-like (PK-like)"/>
    <property type="match status" value="1"/>
</dbReference>
<feature type="compositionally biased region" description="Pro residues" evidence="9">
    <location>
        <begin position="562"/>
        <end position="573"/>
    </location>
</feature>
<dbReference type="EMBL" id="FN648376">
    <property type="protein sequence ID" value="CBN74408.1"/>
    <property type="molecule type" value="Genomic_DNA"/>
</dbReference>
<dbReference type="GO" id="GO:0005524">
    <property type="term" value="F:ATP binding"/>
    <property type="evidence" value="ECO:0007669"/>
    <property type="project" value="UniProtKB-KW"/>
</dbReference>
<dbReference type="OrthoDB" id="539158at2759"/>
<dbReference type="PANTHER" id="PTHR43895:SF32">
    <property type="entry name" value="SERINE_THREONINE-PROTEIN KINASE CHK1"/>
    <property type="match status" value="1"/>
</dbReference>
<keyword evidence="5 11" id="KW-0418">Kinase</keyword>
<comment type="catalytic activity">
    <reaction evidence="7">
        <text>L-threonyl-[protein] + ATP = O-phospho-L-threonyl-[protein] + ADP + H(+)</text>
        <dbReference type="Rhea" id="RHEA:46608"/>
        <dbReference type="Rhea" id="RHEA-COMP:11060"/>
        <dbReference type="Rhea" id="RHEA-COMP:11605"/>
        <dbReference type="ChEBI" id="CHEBI:15378"/>
        <dbReference type="ChEBI" id="CHEBI:30013"/>
        <dbReference type="ChEBI" id="CHEBI:30616"/>
        <dbReference type="ChEBI" id="CHEBI:61977"/>
        <dbReference type="ChEBI" id="CHEBI:456216"/>
        <dbReference type="EC" id="2.7.11.1"/>
    </reaction>
</comment>
<dbReference type="PROSITE" id="PS00109">
    <property type="entry name" value="PROTEIN_KINASE_TYR"/>
    <property type="match status" value="1"/>
</dbReference>
<name>D8LHX7_ECTSI</name>
<evidence type="ECO:0000313" key="11">
    <source>
        <dbReference type="EMBL" id="CBN74408.1"/>
    </source>
</evidence>
<evidence type="ECO:0000256" key="4">
    <source>
        <dbReference type="ARBA" id="ARBA00022741"/>
    </source>
</evidence>
<dbReference type="PANTHER" id="PTHR43895">
    <property type="entry name" value="CALCIUM/CALMODULIN-DEPENDENT PROTEIN KINASE KINASE-RELATED"/>
    <property type="match status" value="1"/>
</dbReference>
<evidence type="ECO:0000259" key="10">
    <source>
        <dbReference type="PROSITE" id="PS50011"/>
    </source>
</evidence>
<feature type="region of interest" description="Disordered" evidence="9">
    <location>
        <begin position="510"/>
        <end position="593"/>
    </location>
</feature>
<gene>
    <name evidence="11" type="primary">PK</name>
    <name evidence="11" type="ORF">Esi_0020_0123</name>
</gene>
<evidence type="ECO:0000256" key="3">
    <source>
        <dbReference type="ARBA" id="ARBA00022679"/>
    </source>
</evidence>
<comment type="catalytic activity">
    <reaction evidence="8">
        <text>L-seryl-[protein] + ATP = O-phospho-L-seryl-[protein] + ADP + H(+)</text>
        <dbReference type="Rhea" id="RHEA:17989"/>
        <dbReference type="Rhea" id="RHEA-COMP:9863"/>
        <dbReference type="Rhea" id="RHEA-COMP:11604"/>
        <dbReference type="ChEBI" id="CHEBI:15378"/>
        <dbReference type="ChEBI" id="CHEBI:29999"/>
        <dbReference type="ChEBI" id="CHEBI:30616"/>
        <dbReference type="ChEBI" id="CHEBI:83421"/>
        <dbReference type="ChEBI" id="CHEBI:456216"/>
        <dbReference type="EC" id="2.7.11.1"/>
    </reaction>
</comment>
<feature type="region of interest" description="Disordered" evidence="9">
    <location>
        <begin position="232"/>
        <end position="253"/>
    </location>
</feature>
<dbReference type="InterPro" id="IPR011009">
    <property type="entry name" value="Kinase-like_dom_sf"/>
</dbReference>
<dbReference type="STRING" id="2880.D8LHX7"/>
<keyword evidence="4" id="KW-0547">Nucleotide-binding</keyword>
<keyword evidence="2 11" id="KW-0723">Serine/threonine-protein kinase</keyword>